<reference evidence="2 3" key="1">
    <citation type="submission" date="2019-10" db="EMBL/GenBank/DDBJ databases">
        <title>Lysobacter alkalisoli sp. nov., isolated from saline-alkaline soil.</title>
        <authorList>
            <person name="Sun J.-Q."/>
        </authorList>
    </citation>
    <scope>NUCLEOTIDE SEQUENCE [LARGE SCALE GENOMIC DNA]</scope>
    <source>
        <strain evidence="2 3">KCTC 42381</strain>
    </source>
</reference>
<dbReference type="InterPro" id="IPR031325">
    <property type="entry name" value="RHS_repeat"/>
</dbReference>
<gene>
    <name evidence="2" type="ORF">FKV24_016605</name>
</gene>
<evidence type="ECO:0000259" key="1">
    <source>
        <dbReference type="Pfam" id="PF20148"/>
    </source>
</evidence>
<dbReference type="Proteomes" id="UP000320431">
    <property type="component" value="Unassembled WGS sequence"/>
</dbReference>
<dbReference type="AlphaFoldDB" id="A0A507ZVV6"/>
<accession>A0A507ZVV6</accession>
<name>A0A507ZVV6_9GAMM</name>
<dbReference type="PANTHER" id="PTHR32305">
    <property type="match status" value="1"/>
</dbReference>
<dbReference type="RefSeq" id="WP_141483172.1">
    <property type="nucleotide sequence ID" value="NZ_VICD02000296.1"/>
</dbReference>
<dbReference type="Pfam" id="PF05593">
    <property type="entry name" value="RHS_repeat"/>
    <property type="match status" value="2"/>
</dbReference>
<organism evidence="2 3">
    <name type="scientific">Marilutibacter maris</name>
    <dbReference type="NCBI Taxonomy" id="1605891"/>
    <lineage>
        <taxon>Bacteria</taxon>
        <taxon>Pseudomonadati</taxon>
        <taxon>Pseudomonadota</taxon>
        <taxon>Gammaproteobacteria</taxon>
        <taxon>Lysobacterales</taxon>
        <taxon>Lysobacteraceae</taxon>
        <taxon>Marilutibacter</taxon>
    </lineage>
</organism>
<dbReference type="EMBL" id="VICD02000296">
    <property type="protein sequence ID" value="KAB8166924.1"/>
    <property type="molecule type" value="Genomic_DNA"/>
</dbReference>
<dbReference type="PANTHER" id="PTHR32305:SF15">
    <property type="entry name" value="PROTEIN RHSA-RELATED"/>
    <property type="match status" value="1"/>
</dbReference>
<dbReference type="Gene3D" id="2.180.10.10">
    <property type="entry name" value="RHS repeat-associated core"/>
    <property type="match status" value="1"/>
</dbReference>
<dbReference type="Pfam" id="PF20148">
    <property type="entry name" value="DUF6531"/>
    <property type="match status" value="1"/>
</dbReference>
<comment type="caution">
    <text evidence="2">The sequence shown here is derived from an EMBL/GenBank/DDBJ whole genome shotgun (WGS) entry which is preliminary data.</text>
</comment>
<dbReference type="InterPro" id="IPR050708">
    <property type="entry name" value="T6SS_VgrG/RHS"/>
</dbReference>
<dbReference type="InterPro" id="IPR006530">
    <property type="entry name" value="YD"/>
</dbReference>
<dbReference type="InterPro" id="IPR045351">
    <property type="entry name" value="DUF6531"/>
</dbReference>
<proteinExistence type="predicted"/>
<evidence type="ECO:0000313" key="2">
    <source>
        <dbReference type="EMBL" id="KAB8166924.1"/>
    </source>
</evidence>
<dbReference type="NCBIfam" id="TIGR01643">
    <property type="entry name" value="YD_repeat_2x"/>
    <property type="match status" value="3"/>
</dbReference>
<feature type="non-terminal residue" evidence="2">
    <location>
        <position position="872"/>
    </location>
</feature>
<feature type="domain" description="DUF6531" evidence="1">
    <location>
        <begin position="256"/>
        <end position="323"/>
    </location>
</feature>
<sequence length="872" mass="94961">MHLSGLARRVARRVGASDNVRSSDKVTPARSLARVRFARVGLACLLLAATPALAQTTTPPWTLEVEHAEQPRTVVGTFETQEEAESALWDVPGPSDAEGAYAYVKSQKLLPVDGVNTTIVFTLGAEQPLDPEWNYSALGSQYVTEAAMLVGMEAFYSPNHEPSCGEMSIEPNTEWAAISPEAEGREEQRYYDVNMQFRASDGSCEPFVSAGYATRSRRLQCPIPYTEWDDDYQACVRPDVVAYLTGPVQPDECSRGNPCDVQTGAKSQPELDFDLGWVSFVRTFRSSQVARQSNFGPGWSHSHELRLSVSGDHALLSEGGGLQRPFRRVGAVYVAADASGDRIKTETGGGWTLSAADRTVAFDAQGRIARTTREDGTFLDYAYDTADRLEHITHSTGRRLDFLYDGTTRHAPMDAIQLDGVQLVSYGYLSDIEGQISYVGLGSGQYRDYHYEDERYPYFLTGVTDERGIRYSWFEYDDDRRVVASYHDGGADGVTLAYGAAQTVVTDALGAQTTYDLTPQTAGLPKVGAVTDAAGTVTREYAAAAVDFRRRLVRSVDRADVETLHTYTEVVDGGLPVSVHTIREAAGLASERTVVVRTATDSNRLVSVEQGDRRVDVVRNARGQPLSVSTTDLVSSQVRTTTYGYCEAADVAAPGSTCPQLGLLKTIDGPRTDVADTRSFSYHPADDNGCATPTGACDFRKGDLWKVTNGLGQVQEILAYDPAGRVWATQDANGVVTAYGYTPRGWLAGVQVWGETEADDRTTLIDYLPSGQVSRITPPDGAWIEYDYDDAQRLVAVRDSAGNSLQYTLDLAGNRLAEESRDSGDALKRTLSRVYNQLGQLATQADAGANPTDFTYDANGNLETVTDALSRV</sequence>
<evidence type="ECO:0000313" key="3">
    <source>
        <dbReference type="Proteomes" id="UP000320431"/>
    </source>
</evidence>
<protein>
    <submittedName>
        <fullName evidence="2">RHS repeat protein</fullName>
    </submittedName>
</protein>